<dbReference type="InterPro" id="IPR043128">
    <property type="entry name" value="Rev_trsase/Diguanyl_cyclase"/>
</dbReference>
<dbReference type="InterPro" id="IPR044068">
    <property type="entry name" value="CB"/>
</dbReference>
<feature type="compositionally biased region" description="Polar residues" evidence="3">
    <location>
        <begin position="300"/>
        <end position="309"/>
    </location>
</feature>
<dbReference type="GO" id="GO:0006310">
    <property type="term" value="P:DNA recombination"/>
    <property type="evidence" value="ECO:0007669"/>
    <property type="project" value="UniProtKB-KW"/>
</dbReference>
<dbReference type="InterPro" id="IPR010998">
    <property type="entry name" value="Integrase_recombinase_N"/>
</dbReference>
<dbReference type="AlphaFoldDB" id="A0A8H6YVV9"/>
<dbReference type="InterPro" id="IPR013762">
    <property type="entry name" value="Integrase-like_cat_sf"/>
</dbReference>
<protein>
    <submittedName>
        <fullName evidence="5">Integrase/recombinase xerD</fullName>
    </submittedName>
</protein>
<feature type="compositionally biased region" description="Low complexity" evidence="3">
    <location>
        <begin position="52"/>
        <end position="62"/>
    </location>
</feature>
<dbReference type="PANTHER" id="PTHR33050:SF8">
    <property type="entry name" value="REVERSE TRANSCRIPTASE DOMAIN-CONTAINING PROTEIN"/>
    <property type="match status" value="1"/>
</dbReference>
<dbReference type="PROSITE" id="PS51900">
    <property type="entry name" value="CB"/>
    <property type="match status" value="1"/>
</dbReference>
<dbReference type="OrthoDB" id="2774821at2759"/>
<name>A0A8H6YVV9_9AGAR</name>
<evidence type="ECO:0000259" key="4">
    <source>
        <dbReference type="PROSITE" id="PS51900"/>
    </source>
</evidence>
<evidence type="ECO:0000313" key="5">
    <source>
        <dbReference type="EMBL" id="KAF7368055.1"/>
    </source>
</evidence>
<gene>
    <name evidence="5" type="ORF">MSAN_00871400</name>
</gene>
<dbReference type="SUPFAM" id="SSF56349">
    <property type="entry name" value="DNA breaking-rejoining enzymes"/>
    <property type="match status" value="1"/>
</dbReference>
<evidence type="ECO:0000256" key="1">
    <source>
        <dbReference type="ARBA" id="ARBA00023125"/>
    </source>
</evidence>
<feature type="compositionally biased region" description="Polar residues" evidence="3">
    <location>
        <begin position="15"/>
        <end position="27"/>
    </location>
</feature>
<dbReference type="SUPFAM" id="SSF47823">
    <property type="entry name" value="lambda integrase-like, N-terminal domain"/>
    <property type="match status" value="1"/>
</dbReference>
<dbReference type="GO" id="GO:0015074">
    <property type="term" value="P:DNA integration"/>
    <property type="evidence" value="ECO:0007669"/>
    <property type="project" value="InterPro"/>
</dbReference>
<proteinExistence type="predicted"/>
<dbReference type="Gene3D" id="1.10.150.130">
    <property type="match status" value="1"/>
</dbReference>
<dbReference type="Gene3D" id="3.30.70.270">
    <property type="match status" value="1"/>
</dbReference>
<dbReference type="Proteomes" id="UP000623467">
    <property type="component" value="Unassembled WGS sequence"/>
</dbReference>
<keyword evidence="2" id="KW-0233">DNA recombination</keyword>
<dbReference type="InterPro" id="IPR052055">
    <property type="entry name" value="Hepadnavirus_pol/RT"/>
</dbReference>
<accession>A0A8H6YVV9</accession>
<feature type="domain" description="Core-binding (CB)" evidence="4">
    <location>
        <begin position="856"/>
        <end position="943"/>
    </location>
</feature>
<feature type="compositionally biased region" description="Pro residues" evidence="3">
    <location>
        <begin position="63"/>
        <end position="80"/>
    </location>
</feature>
<evidence type="ECO:0000313" key="6">
    <source>
        <dbReference type="Proteomes" id="UP000623467"/>
    </source>
</evidence>
<dbReference type="SUPFAM" id="SSF56672">
    <property type="entry name" value="DNA/RNA polymerases"/>
    <property type="match status" value="1"/>
</dbReference>
<dbReference type="GO" id="GO:0003677">
    <property type="term" value="F:DNA binding"/>
    <property type="evidence" value="ECO:0007669"/>
    <property type="project" value="UniProtKB-KW"/>
</dbReference>
<evidence type="ECO:0000256" key="2">
    <source>
        <dbReference type="ARBA" id="ARBA00023172"/>
    </source>
</evidence>
<evidence type="ECO:0000256" key="3">
    <source>
        <dbReference type="SAM" id="MobiDB-lite"/>
    </source>
</evidence>
<dbReference type="Gene3D" id="1.10.443.10">
    <property type="entry name" value="Intergrase catalytic core"/>
    <property type="match status" value="1"/>
</dbReference>
<dbReference type="Pfam" id="PF00078">
    <property type="entry name" value="RVT_1"/>
    <property type="match status" value="1"/>
</dbReference>
<keyword evidence="6" id="KW-1185">Reference proteome</keyword>
<organism evidence="5 6">
    <name type="scientific">Mycena sanguinolenta</name>
    <dbReference type="NCBI Taxonomy" id="230812"/>
    <lineage>
        <taxon>Eukaryota</taxon>
        <taxon>Fungi</taxon>
        <taxon>Dikarya</taxon>
        <taxon>Basidiomycota</taxon>
        <taxon>Agaricomycotina</taxon>
        <taxon>Agaricomycetes</taxon>
        <taxon>Agaricomycetidae</taxon>
        <taxon>Agaricales</taxon>
        <taxon>Marasmiineae</taxon>
        <taxon>Mycenaceae</taxon>
        <taxon>Mycena</taxon>
    </lineage>
</organism>
<dbReference type="CDD" id="cd09275">
    <property type="entry name" value="RNase_HI_RT_DIRS1"/>
    <property type="match status" value="1"/>
</dbReference>
<dbReference type="InterPro" id="IPR043502">
    <property type="entry name" value="DNA/RNA_pol_sf"/>
</dbReference>
<dbReference type="InterPro" id="IPR000477">
    <property type="entry name" value="RT_dom"/>
</dbReference>
<feature type="region of interest" description="Disordered" evidence="3">
    <location>
        <begin position="1"/>
        <end position="36"/>
    </location>
</feature>
<comment type="caution">
    <text evidence="5">The sequence shown here is derived from an EMBL/GenBank/DDBJ whole genome shotgun (WGS) entry which is preliminary data.</text>
</comment>
<reference evidence="5" key="1">
    <citation type="submission" date="2020-05" db="EMBL/GenBank/DDBJ databases">
        <title>Mycena genomes resolve the evolution of fungal bioluminescence.</title>
        <authorList>
            <person name="Tsai I.J."/>
        </authorList>
    </citation>
    <scope>NUCLEOTIDE SEQUENCE</scope>
    <source>
        <strain evidence="5">160909Yilan</strain>
    </source>
</reference>
<dbReference type="EMBL" id="JACAZH010000005">
    <property type="protein sequence ID" value="KAF7368055.1"/>
    <property type="molecule type" value="Genomic_DNA"/>
</dbReference>
<feature type="region of interest" description="Disordered" evidence="3">
    <location>
        <begin position="293"/>
        <end position="344"/>
    </location>
</feature>
<dbReference type="InterPro" id="IPR011010">
    <property type="entry name" value="DNA_brk_join_enz"/>
</dbReference>
<dbReference type="PANTHER" id="PTHR33050">
    <property type="entry name" value="REVERSE TRANSCRIPTASE DOMAIN-CONTAINING PROTEIN"/>
    <property type="match status" value="1"/>
</dbReference>
<keyword evidence="1" id="KW-0238">DNA-binding</keyword>
<feature type="region of interest" description="Disordered" evidence="3">
    <location>
        <begin position="52"/>
        <end position="83"/>
    </location>
</feature>
<sequence>MTNATTQPPVDPNAASGSSTQPPLTTEQRMDQLQQQMDTLLAALKVAQQDANAAAAAAQQAVPPAPPTPPAPPVAPPAGVAPPLVIPTQQQFVPPIPPLNAPAGASPSLRSLFPDIKSACITAVITHDLEAADLYKLDVRVKDSEPTYSLSATGTFEMNMAKHKAYKNLNSVIFPLHTYFAILTSHLPGRPAATVYFYCYLTHLATLASEYEWAAVLEYHTLFFNRRRGEMLTGSYEGWATSDIGLLSTYVYPHRKPINVTAKTKKAAAAGATGAEPCRNFNSGKCESPCAWKRPHGSGRTCSPTTSSPRHGHPVDVPVPTSNRCLPPRPNTAPRANAVSLDSPSTPTIHSVLNEDAWAFYLRDYPDAEFVSVLLNIIRHGANLGFTGDKSISQTCTNLKSAFESDATFSALSSDIAAQVANGRTAGPFLTPPFENFRCSPLGAVSRKRSAKIRRIHHLSWPQGGSVNDGIADAEARIDYDMIDRAITDILKAGRGSLLVKLDLESAFRHIPVRREDWHLLGFTWENRLYHDVVLGFGCRSAPYIFNLFAEALHWILQRNLPAFIHHYLDDFLKIFAPDIPRHKVQQALEWTLALGEQLGLQFQPLKVCGPATVIEFLGIELDTIALEARLPAEKLSYLKDLLTDWPLRTHATLREIQELTGFLQFASQVIPTACAFLRGLYDFEKGFATPFSRRRLSRSARRDIAWWAMFSVEWNGIRLLSPQRRILHVYTDTSGSKGLGGHFGNHWFSVRCPRCYRKQHIQVKEMLAVVHAVLCWGEDFAGTHVIFHVDNEAVHNGISNFSIRSPPTMELLRRFLALACRLDFSFSSVWLSSSENSIADAASLVLEAPPDWWYEQHTAWPKTVSFYLWHGLASNTRRTYSTGQRSFINFCKLHSLYNTDGAILPATQPAIMSWIASLGGRVQPKTIKAYLSAVRSLHVDADLPFTICESPVVQRLIRGIKRFHGEKDRKPVQPITRPILLTILAQLQPGTIPGHTTLYAAYCLGYAGLLRSGEITTGSGSGKDASLNLTRDAIQFFPDFNSCTHIELTLPGSKTDPFRKGITITIAAAPGQPSCPVSAIKHLFTELPRAGNAPLFEGVDGKPLHYKAFVAGIRDSLTAAGIDPSGFAGHSLRRGAATEAAAAGFNDYEIQLLGRWRSDAYKLYIENPISRILQLSRQLHMAHPHSIPFEPPALRNYAPVA</sequence>